<organism evidence="2 3">
    <name type="scientific">Aspergillus keveii</name>
    <dbReference type="NCBI Taxonomy" id="714993"/>
    <lineage>
        <taxon>Eukaryota</taxon>
        <taxon>Fungi</taxon>
        <taxon>Dikarya</taxon>
        <taxon>Ascomycota</taxon>
        <taxon>Pezizomycotina</taxon>
        <taxon>Eurotiomycetes</taxon>
        <taxon>Eurotiomycetidae</taxon>
        <taxon>Eurotiales</taxon>
        <taxon>Aspergillaceae</taxon>
        <taxon>Aspergillus</taxon>
        <taxon>Aspergillus subgen. Nidulantes</taxon>
    </lineage>
</organism>
<sequence>MHHSPYSFLAALALGGPLAETTCEDSILAPLSRPCDIVNHRLNKVEHFSSIVWLECLRTAWPVLYCTILALQMRLGLFERSVAK</sequence>
<keyword evidence="1" id="KW-0732">Signal</keyword>
<name>A0ABR4FJJ7_9EURO</name>
<keyword evidence="3" id="KW-1185">Reference proteome</keyword>
<dbReference type="Proteomes" id="UP001610563">
    <property type="component" value="Unassembled WGS sequence"/>
</dbReference>
<proteinExistence type="predicted"/>
<dbReference type="EMBL" id="JBFTWV010000237">
    <property type="protein sequence ID" value="KAL2783422.1"/>
    <property type="molecule type" value="Genomic_DNA"/>
</dbReference>
<reference evidence="2 3" key="1">
    <citation type="submission" date="2024-07" db="EMBL/GenBank/DDBJ databases">
        <title>Section-level genome sequencing and comparative genomics of Aspergillus sections Usti and Cavernicolus.</title>
        <authorList>
            <consortium name="Lawrence Berkeley National Laboratory"/>
            <person name="Nybo J.L."/>
            <person name="Vesth T.C."/>
            <person name="Theobald S."/>
            <person name="Frisvad J.C."/>
            <person name="Larsen T.O."/>
            <person name="Kjaerboelling I."/>
            <person name="Rothschild-Mancinelli K."/>
            <person name="Lyhne E.K."/>
            <person name="Kogle M.E."/>
            <person name="Barry K."/>
            <person name="Clum A."/>
            <person name="Na H."/>
            <person name="Ledsgaard L."/>
            <person name="Lin J."/>
            <person name="Lipzen A."/>
            <person name="Kuo A."/>
            <person name="Riley R."/>
            <person name="Mondo S."/>
            <person name="Labutti K."/>
            <person name="Haridas S."/>
            <person name="Pangalinan J."/>
            <person name="Salamov A.A."/>
            <person name="Simmons B.A."/>
            <person name="Magnuson J.K."/>
            <person name="Chen J."/>
            <person name="Drula E."/>
            <person name="Henrissat B."/>
            <person name="Wiebenga A."/>
            <person name="Lubbers R.J."/>
            <person name="Gomes A.C."/>
            <person name="Makela M.R."/>
            <person name="Stajich J."/>
            <person name="Grigoriev I.V."/>
            <person name="Mortensen U.H."/>
            <person name="De Vries R.P."/>
            <person name="Baker S.E."/>
            <person name="Andersen M.R."/>
        </authorList>
    </citation>
    <scope>NUCLEOTIDE SEQUENCE [LARGE SCALE GENOMIC DNA]</scope>
    <source>
        <strain evidence="2 3">CBS 209.92</strain>
    </source>
</reference>
<protein>
    <recommendedName>
        <fullName evidence="4">Secreted protein</fullName>
    </recommendedName>
</protein>
<comment type="caution">
    <text evidence="2">The sequence shown here is derived from an EMBL/GenBank/DDBJ whole genome shotgun (WGS) entry which is preliminary data.</text>
</comment>
<feature type="chain" id="PRO_5045163732" description="Secreted protein" evidence="1">
    <location>
        <begin position="24"/>
        <end position="84"/>
    </location>
</feature>
<accession>A0ABR4FJJ7</accession>
<evidence type="ECO:0000256" key="1">
    <source>
        <dbReference type="SAM" id="SignalP"/>
    </source>
</evidence>
<gene>
    <name evidence="2" type="ORF">BJX66DRAFT_127730</name>
</gene>
<evidence type="ECO:0000313" key="2">
    <source>
        <dbReference type="EMBL" id="KAL2783422.1"/>
    </source>
</evidence>
<evidence type="ECO:0008006" key="4">
    <source>
        <dbReference type="Google" id="ProtNLM"/>
    </source>
</evidence>
<evidence type="ECO:0000313" key="3">
    <source>
        <dbReference type="Proteomes" id="UP001610563"/>
    </source>
</evidence>
<feature type="signal peptide" evidence="1">
    <location>
        <begin position="1"/>
        <end position="23"/>
    </location>
</feature>